<keyword evidence="1" id="KW-1133">Transmembrane helix</keyword>
<dbReference type="EMBL" id="BAABIB010000018">
    <property type="protein sequence ID" value="GAA5154387.1"/>
    <property type="molecule type" value="Genomic_DNA"/>
</dbReference>
<dbReference type="SUPFAM" id="SSF53335">
    <property type="entry name" value="S-adenosyl-L-methionine-dependent methyltransferases"/>
    <property type="match status" value="1"/>
</dbReference>
<gene>
    <name evidence="3" type="ORF">GCM10023214_08760</name>
</gene>
<reference evidence="4" key="1">
    <citation type="journal article" date="2019" name="Int. J. Syst. Evol. Microbiol.">
        <title>The Global Catalogue of Microorganisms (GCM) 10K type strain sequencing project: providing services to taxonomists for standard genome sequencing and annotation.</title>
        <authorList>
            <consortium name="The Broad Institute Genomics Platform"/>
            <consortium name="The Broad Institute Genome Sequencing Center for Infectious Disease"/>
            <person name="Wu L."/>
            <person name="Ma J."/>
        </authorList>
    </citation>
    <scope>NUCLEOTIDE SEQUENCE [LARGE SCALE GENOMIC DNA]</scope>
    <source>
        <strain evidence="4">JCM 18054</strain>
    </source>
</reference>
<sequence>MTVRGVAQVLAFNWPKVLGGAAVAVAGFLPVPAPLRRPVRWGSGAAAWFTFASLAASWWVYDLSGLYGWTWLRPVLPARVRRHVLITAGFDEVSPTFPAVLPGSVGVTLDVLDPDAPVEASIRRARKRFPARALQARAHALPVGTASADLVLAVLAAHELRTPAAREALFAEARRVLRPGGRLVLVEHHRDLPNVLAFGPGAWHFYPRREWERVAARAGLRPVARLRRTPLVSAAAFEARELPAGATS</sequence>
<keyword evidence="1" id="KW-0812">Transmembrane</keyword>
<evidence type="ECO:0000313" key="4">
    <source>
        <dbReference type="Proteomes" id="UP001500192"/>
    </source>
</evidence>
<evidence type="ECO:0000313" key="3">
    <source>
        <dbReference type="EMBL" id="GAA5154387.1"/>
    </source>
</evidence>
<name>A0ABP9Q5L7_9PSEU</name>
<dbReference type="InterPro" id="IPR029063">
    <property type="entry name" value="SAM-dependent_MTases_sf"/>
</dbReference>
<comment type="caution">
    <text evidence="3">The sequence shown here is derived from an EMBL/GenBank/DDBJ whole genome shotgun (WGS) entry which is preliminary data.</text>
</comment>
<feature type="transmembrane region" description="Helical" evidence="1">
    <location>
        <begin position="45"/>
        <end position="72"/>
    </location>
</feature>
<dbReference type="Pfam" id="PF08241">
    <property type="entry name" value="Methyltransf_11"/>
    <property type="match status" value="1"/>
</dbReference>
<evidence type="ECO:0000256" key="1">
    <source>
        <dbReference type="SAM" id="Phobius"/>
    </source>
</evidence>
<protein>
    <recommendedName>
        <fullName evidence="2">Methyltransferase type 11 domain-containing protein</fullName>
    </recommendedName>
</protein>
<dbReference type="Proteomes" id="UP001500192">
    <property type="component" value="Unassembled WGS sequence"/>
</dbReference>
<dbReference type="RefSeq" id="WP_346052347.1">
    <property type="nucleotide sequence ID" value="NZ_BAABIB010000018.1"/>
</dbReference>
<evidence type="ECO:0000259" key="2">
    <source>
        <dbReference type="Pfam" id="PF08241"/>
    </source>
</evidence>
<feature type="domain" description="Methyltransferase type 11" evidence="2">
    <location>
        <begin position="119"/>
        <end position="185"/>
    </location>
</feature>
<keyword evidence="1" id="KW-0472">Membrane</keyword>
<dbReference type="Gene3D" id="3.40.50.150">
    <property type="entry name" value="Vaccinia Virus protein VP39"/>
    <property type="match status" value="1"/>
</dbReference>
<proteinExistence type="predicted"/>
<feature type="transmembrane region" description="Helical" evidence="1">
    <location>
        <begin position="12"/>
        <end position="33"/>
    </location>
</feature>
<accession>A0ABP9Q5L7</accession>
<organism evidence="3 4">
    <name type="scientific">Amycolatopsis dongchuanensis</name>
    <dbReference type="NCBI Taxonomy" id="1070866"/>
    <lineage>
        <taxon>Bacteria</taxon>
        <taxon>Bacillati</taxon>
        <taxon>Actinomycetota</taxon>
        <taxon>Actinomycetes</taxon>
        <taxon>Pseudonocardiales</taxon>
        <taxon>Pseudonocardiaceae</taxon>
        <taxon>Amycolatopsis</taxon>
    </lineage>
</organism>
<dbReference type="InterPro" id="IPR013216">
    <property type="entry name" value="Methyltransf_11"/>
</dbReference>
<keyword evidence="4" id="KW-1185">Reference proteome</keyword>